<keyword evidence="11 17" id="KW-0067">ATP-binding</keyword>
<dbReference type="GO" id="GO:0004691">
    <property type="term" value="F:cAMP-dependent protein kinase activity"/>
    <property type="evidence" value="ECO:0007669"/>
    <property type="project" value="TreeGrafter"/>
</dbReference>
<proteinExistence type="inferred from homology"/>
<dbReference type="EC" id="2.7.11.12" evidence="4"/>
<dbReference type="PROSITE" id="PS50042">
    <property type="entry name" value="CNMP_BINDING_3"/>
    <property type="match status" value="4"/>
</dbReference>
<comment type="cofactor">
    <cofactor evidence="1">
        <name>Mg(2+)</name>
        <dbReference type="ChEBI" id="CHEBI:18420"/>
    </cofactor>
</comment>
<dbReference type="InterPro" id="IPR014710">
    <property type="entry name" value="RmlC-like_jellyroll"/>
</dbReference>
<reference evidence="22 23" key="1">
    <citation type="submission" date="2016-11" db="EMBL/GenBank/DDBJ databases">
        <title>The macronuclear genome of Stentor coeruleus: a giant cell with tiny introns.</title>
        <authorList>
            <person name="Slabodnick M."/>
            <person name="Ruby J.G."/>
            <person name="Reiff S.B."/>
            <person name="Swart E.C."/>
            <person name="Gosai S."/>
            <person name="Prabakaran S."/>
            <person name="Witkowska E."/>
            <person name="Larue G.E."/>
            <person name="Fisher S."/>
            <person name="Freeman R.M."/>
            <person name="Gunawardena J."/>
            <person name="Chu W."/>
            <person name="Stover N.A."/>
            <person name="Gregory B.D."/>
            <person name="Nowacki M."/>
            <person name="Derisi J."/>
            <person name="Roy S.W."/>
            <person name="Marshall W.F."/>
            <person name="Sood P."/>
        </authorList>
    </citation>
    <scope>NUCLEOTIDE SEQUENCE [LARGE SCALE GENOMIC DNA]</scope>
    <source>
        <strain evidence="22">WM001</strain>
    </source>
</reference>
<comment type="catalytic activity">
    <reaction evidence="15">
        <text>L-threonyl-[protein] + ATP = O-phospho-L-threonyl-[protein] + ADP + H(+)</text>
        <dbReference type="Rhea" id="RHEA:46608"/>
        <dbReference type="Rhea" id="RHEA-COMP:11060"/>
        <dbReference type="Rhea" id="RHEA-COMP:11605"/>
        <dbReference type="ChEBI" id="CHEBI:15378"/>
        <dbReference type="ChEBI" id="CHEBI:30013"/>
        <dbReference type="ChEBI" id="CHEBI:30616"/>
        <dbReference type="ChEBI" id="CHEBI:61977"/>
        <dbReference type="ChEBI" id="CHEBI:456216"/>
        <dbReference type="EC" id="2.7.11.12"/>
    </reaction>
</comment>
<evidence type="ECO:0000256" key="7">
    <source>
        <dbReference type="ARBA" id="ARBA00022679"/>
    </source>
</evidence>
<dbReference type="FunFam" id="3.30.200.20:FF:000042">
    <property type="entry name" value="Aurora kinase A"/>
    <property type="match status" value="1"/>
</dbReference>
<dbReference type="FunFam" id="2.60.120.10:FF:000068">
    <property type="entry name" value="cGMP-dependent protein kinase"/>
    <property type="match status" value="1"/>
</dbReference>
<evidence type="ECO:0000256" key="2">
    <source>
        <dbReference type="ARBA" id="ARBA00004308"/>
    </source>
</evidence>
<dbReference type="InterPro" id="IPR011009">
    <property type="entry name" value="Kinase-like_dom_sf"/>
</dbReference>
<feature type="domain" description="Cyclic nucleotide-binding" evidence="20">
    <location>
        <begin position="210"/>
        <end position="309"/>
    </location>
</feature>
<evidence type="ECO:0000256" key="9">
    <source>
        <dbReference type="ARBA" id="ARBA00022741"/>
    </source>
</evidence>
<dbReference type="GO" id="GO:0004692">
    <property type="term" value="F:cGMP-dependent protein kinase activity"/>
    <property type="evidence" value="ECO:0007669"/>
    <property type="project" value="UniProtKB-EC"/>
</dbReference>
<keyword evidence="13" id="KW-0472">Membrane</keyword>
<dbReference type="InterPro" id="IPR008271">
    <property type="entry name" value="Ser/Thr_kinase_AS"/>
</dbReference>
<evidence type="ECO:0000256" key="6">
    <source>
        <dbReference type="ARBA" id="ARBA00022535"/>
    </source>
</evidence>
<dbReference type="PROSITE" id="PS00889">
    <property type="entry name" value="CNMP_BINDING_2"/>
    <property type="match status" value="2"/>
</dbReference>
<feature type="domain" description="Cyclic nucleotide-binding" evidence="20">
    <location>
        <begin position="92"/>
        <end position="207"/>
    </location>
</feature>
<evidence type="ECO:0000256" key="5">
    <source>
        <dbReference type="ARBA" id="ARBA00022527"/>
    </source>
</evidence>
<dbReference type="GO" id="GO:0005952">
    <property type="term" value="C:cAMP-dependent protein kinase complex"/>
    <property type="evidence" value="ECO:0007669"/>
    <property type="project" value="TreeGrafter"/>
</dbReference>
<dbReference type="InterPro" id="IPR018488">
    <property type="entry name" value="cNMP-bd_CS"/>
</dbReference>
<dbReference type="SUPFAM" id="SSF51206">
    <property type="entry name" value="cAMP-binding domain-like"/>
    <property type="match status" value="4"/>
</dbReference>
<organism evidence="22 23">
    <name type="scientific">Stentor coeruleus</name>
    <dbReference type="NCBI Taxonomy" id="5963"/>
    <lineage>
        <taxon>Eukaryota</taxon>
        <taxon>Sar</taxon>
        <taxon>Alveolata</taxon>
        <taxon>Ciliophora</taxon>
        <taxon>Postciliodesmatophora</taxon>
        <taxon>Heterotrichea</taxon>
        <taxon>Heterotrichida</taxon>
        <taxon>Stentoridae</taxon>
        <taxon>Stentor</taxon>
    </lineage>
</organism>
<comment type="similarity">
    <text evidence="3">Belongs to the protein kinase superfamily. AGC Ser/Thr protein kinase family. cGMP subfamily.</text>
</comment>
<dbReference type="Gene3D" id="1.10.510.10">
    <property type="entry name" value="Transferase(Phosphotransferase) domain 1"/>
    <property type="match status" value="1"/>
</dbReference>
<evidence type="ECO:0000256" key="16">
    <source>
        <dbReference type="ARBA" id="ARBA00047462"/>
    </source>
</evidence>
<dbReference type="FunFam" id="1.10.510.10:FF:000210">
    <property type="entry name" value="Non-specific serine/threonine protein kinase"/>
    <property type="match status" value="1"/>
</dbReference>
<dbReference type="InterPro" id="IPR000961">
    <property type="entry name" value="AGC-kinase_C"/>
</dbReference>
<keyword evidence="8" id="KW-0479">Metal-binding</keyword>
<dbReference type="GO" id="GO:0030553">
    <property type="term" value="F:cGMP binding"/>
    <property type="evidence" value="ECO:0007669"/>
    <property type="project" value="UniProtKB-KW"/>
</dbReference>
<keyword evidence="7" id="KW-0808">Transferase</keyword>
<dbReference type="CDD" id="cd00038">
    <property type="entry name" value="CAP_ED"/>
    <property type="match status" value="3"/>
</dbReference>
<dbReference type="PROSITE" id="PS00108">
    <property type="entry name" value="PROTEIN_KINASE_ST"/>
    <property type="match status" value="1"/>
</dbReference>
<evidence type="ECO:0000313" key="22">
    <source>
        <dbReference type="EMBL" id="OMJ79170.1"/>
    </source>
</evidence>
<dbReference type="InterPro" id="IPR018490">
    <property type="entry name" value="cNMP-bd_dom_sf"/>
</dbReference>
<feature type="region of interest" description="Disordered" evidence="18">
    <location>
        <begin position="870"/>
        <end position="891"/>
    </location>
</feature>
<keyword evidence="23" id="KW-1185">Reference proteome</keyword>
<dbReference type="Gene3D" id="3.30.200.20">
    <property type="entry name" value="Phosphorylase Kinase, domain 1"/>
    <property type="match status" value="1"/>
</dbReference>
<dbReference type="InterPro" id="IPR000595">
    <property type="entry name" value="cNMP-bd_dom"/>
</dbReference>
<dbReference type="Pfam" id="PF00027">
    <property type="entry name" value="cNMP_binding"/>
    <property type="match status" value="3"/>
</dbReference>
<accession>A0A1R2BR29</accession>
<evidence type="ECO:0000256" key="15">
    <source>
        <dbReference type="ARBA" id="ARBA00047298"/>
    </source>
</evidence>
<feature type="domain" description="Cyclic nucleotide-binding" evidence="20">
    <location>
        <begin position="449"/>
        <end position="547"/>
    </location>
</feature>
<dbReference type="EMBL" id="MPUH01000484">
    <property type="protein sequence ID" value="OMJ79170.1"/>
    <property type="molecule type" value="Genomic_DNA"/>
</dbReference>
<evidence type="ECO:0000256" key="12">
    <source>
        <dbReference type="ARBA" id="ARBA00022992"/>
    </source>
</evidence>
<keyword evidence="10" id="KW-0418">Kinase</keyword>
<dbReference type="Pfam" id="PF00069">
    <property type="entry name" value="Pkinase"/>
    <property type="match status" value="1"/>
</dbReference>
<dbReference type="PROSITE" id="PS51285">
    <property type="entry name" value="AGC_KINASE_CTER"/>
    <property type="match status" value="1"/>
</dbReference>
<feature type="binding site" evidence="17">
    <location>
        <position position="600"/>
    </location>
    <ligand>
        <name>ATP</name>
        <dbReference type="ChEBI" id="CHEBI:30616"/>
    </ligand>
</feature>
<dbReference type="PROSITE" id="PS00888">
    <property type="entry name" value="CNMP_BINDING_1"/>
    <property type="match status" value="1"/>
</dbReference>
<dbReference type="SMART" id="SM00220">
    <property type="entry name" value="S_TKc"/>
    <property type="match status" value="1"/>
</dbReference>
<evidence type="ECO:0000256" key="18">
    <source>
        <dbReference type="SAM" id="MobiDB-lite"/>
    </source>
</evidence>
<evidence type="ECO:0000256" key="13">
    <source>
        <dbReference type="ARBA" id="ARBA00023136"/>
    </source>
</evidence>
<protein>
    <recommendedName>
        <fullName evidence="14">cGMP-dependent protein kinase</fullName>
        <ecNumber evidence="4">2.7.11.12</ecNumber>
    </recommendedName>
</protein>
<dbReference type="InterPro" id="IPR017441">
    <property type="entry name" value="Protein_kinase_ATP_BS"/>
</dbReference>
<evidence type="ECO:0000256" key="3">
    <source>
        <dbReference type="ARBA" id="ARBA00006352"/>
    </source>
</evidence>
<comment type="subcellular location">
    <subcellularLocation>
        <location evidence="2">Endomembrane system</location>
    </subcellularLocation>
</comment>
<sequence length="891" mass="101726">MGSCSLKAQSTGEKQIQPIIISQNILTTEEEKKIEGEIMRQRVSKIKQKGALFEVRKGSIPVMDAPTAQVKEVDKSYRDVEIIEKSFEKHFIFTTLTQDQKKVIIQAMKLYTLASNQTIFRQNQPGTSFFIVASGLLEVLVNDIRISTITEGQGFGELALMHDSPRTATVRTLTPVTLWGLDRNSFKRIIEDLNVKHYEENKAFIESVSVFAILKPAQIESLVGSLVTFNYAPGQVVVKEGDIGDLLFIIKEGIVSCTRKNIEIKKFIKGEYFGEQALIYNSPRTATCIAVTNVICLCIDRENLNTALGSQLQAIIFKNSQSIVIEKSEVLNKLSHIQTENLINAMEIKKYQSGDIMIEAGTIKNSVLVMILKGKVLSGIDTYEKFACIGAEDIIEEDEDKKYDDDLIVDGETDIAIITKSEFEKSIGGKYQLVTDNNQAFMILKHVQLFRGLSNDKIHSLLAALKVEKYADGQVIVEQNSEGDAFYIVKTGKVEVSIDSHVVRTITKHDYFGERSVILNQKRTATVTASSKVECWVLFQVDFMRIIDQGLRTHLMKRIELQDDNLTLEDLTYVKLLGKGMFGNVFLTIHKTKKIFYALKTVDRRKIYAYELQESLILERKVLMQLDHIFIMKLVKTLKDHKRIYFVLEYVRGMDLFDVIRKMSVVSEEDSRFYAACLIVILQHLHDRDIIYRDLKPENVVVDEEGYLKLIDFGTAKIVNGRTYTIVGTPHYMAPEVILRKGYTVAVDYWSLGIVLYELLFEKVPFADEEEDPMIVYEIVLTARLRYPRLQKPMPEVKSVIDQLLNKNPSLRMSAGFEKLKSHPWFSFIDWEKLLSKDIKSPYLPKVKKLDPDLILEHMRDQLLEGFLAKEETDNLPEPSGKSNSKWDVDF</sequence>
<evidence type="ECO:0000256" key="11">
    <source>
        <dbReference type="ARBA" id="ARBA00022840"/>
    </source>
</evidence>
<evidence type="ECO:0000256" key="14">
    <source>
        <dbReference type="ARBA" id="ARBA00024113"/>
    </source>
</evidence>
<dbReference type="PANTHER" id="PTHR24353">
    <property type="entry name" value="CYCLIC NUCLEOTIDE-DEPENDENT PROTEIN KINASE"/>
    <property type="match status" value="1"/>
</dbReference>
<dbReference type="Proteomes" id="UP000187209">
    <property type="component" value="Unassembled WGS sequence"/>
</dbReference>
<evidence type="ECO:0000256" key="4">
    <source>
        <dbReference type="ARBA" id="ARBA00012428"/>
    </source>
</evidence>
<dbReference type="SUPFAM" id="SSF56112">
    <property type="entry name" value="Protein kinase-like (PK-like)"/>
    <property type="match status" value="1"/>
</dbReference>
<keyword evidence="9 17" id="KW-0547">Nucleotide-binding</keyword>
<comment type="catalytic activity">
    <reaction evidence="16">
        <text>L-seryl-[protein] + ATP = O-phospho-L-seryl-[protein] + ADP + H(+)</text>
        <dbReference type="Rhea" id="RHEA:17989"/>
        <dbReference type="Rhea" id="RHEA-COMP:9863"/>
        <dbReference type="Rhea" id="RHEA-COMP:11604"/>
        <dbReference type="ChEBI" id="CHEBI:15378"/>
        <dbReference type="ChEBI" id="CHEBI:29999"/>
        <dbReference type="ChEBI" id="CHEBI:30616"/>
        <dbReference type="ChEBI" id="CHEBI:83421"/>
        <dbReference type="ChEBI" id="CHEBI:456216"/>
        <dbReference type="EC" id="2.7.11.12"/>
    </reaction>
</comment>
<dbReference type="GO" id="GO:0046872">
    <property type="term" value="F:metal ion binding"/>
    <property type="evidence" value="ECO:0007669"/>
    <property type="project" value="UniProtKB-KW"/>
</dbReference>
<dbReference type="PRINTS" id="PR00103">
    <property type="entry name" value="CAMPKINASE"/>
</dbReference>
<dbReference type="AlphaFoldDB" id="A0A1R2BR29"/>
<dbReference type="GO" id="GO:0005524">
    <property type="term" value="F:ATP binding"/>
    <property type="evidence" value="ECO:0007669"/>
    <property type="project" value="UniProtKB-UniRule"/>
</dbReference>
<keyword evidence="5" id="KW-0723">Serine/threonine-protein kinase</keyword>
<feature type="domain" description="Protein kinase" evidence="19">
    <location>
        <begin position="571"/>
        <end position="826"/>
    </location>
</feature>
<dbReference type="SMART" id="SM00100">
    <property type="entry name" value="cNMP"/>
    <property type="match status" value="3"/>
</dbReference>
<dbReference type="PROSITE" id="PS50011">
    <property type="entry name" value="PROTEIN_KINASE_DOM"/>
    <property type="match status" value="1"/>
</dbReference>
<feature type="domain" description="AGC-kinase C-terminal" evidence="21">
    <location>
        <begin position="827"/>
        <end position="891"/>
    </location>
</feature>
<dbReference type="PANTHER" id="PTHR24353:SF143">
    <property type="entry name" value="PROTEIN KINASE DOMAIN-CONTAINING PROTEIN"/>
    <property type="match status" value="1"/>
</dbReference>
<evidence type="ECO:0000259" key="21">
    <source>
        <dbReference type="PROSITE" id="PS51285"/>
    </source>
</evidence>
<evidence type="ECO:0000256" key="17">
    <source>
        <dbReference type="PROSITE-ProRule" id="PRU10141"/>
    </source>
</evidence>
<dbReference type="InterPro" id="IPR000719">
    <property type="entry name" value="Prot_kinase_dom"/>
</dbReference>
<name>A0A1R2BR29_9CILI</name>
<gene>
    <name evidence="22" type="ORF">SteCoe_20871</name>
</gene>
<feature type="domain" description="Cyclic nucleotide-binding" evidence="20">
    <location>
        <begin position="330"/>
        <end position="370"/>
    </location>
</feature>
<keyword evidence="6" id="KW-0140">cGMP</keyword>
<keyword evidence="12" id="KW-0142">cGMP-binding</keyword>
<evidence type="ECO:0000256" key="1">
    <source>
        <dbReference type="ARBA" id="ARBA00001946"/>
    </source>
</evidence>
<dbReference type="PROSITE" id="PS00107">
    <property type="entry name" value="PROTEIN_KINASE_ATP"/>
    <property type="match status" value="1"/>
</dbReference>
<evidence type="ECO:0000259" key="20">
    <source>
        <dbReference type="PROSITE" id="PS50042"/>
    </source>
</evidence>
<evidence type="ECO:0000256" key="8">
    <source>
        <dbReference type="ARBA" id="ARBA00022723"/>
    </source>
</evidence>
<comment type="caution">
    <text evidence="22">The sequence shown here is derived from an EMBL/GenBank/DDBJ whole genome shotgun (WGS) entry which is preliminary data.</text>
</comment>
<evidence type="ECO:0000259" key="19">
    <source>
        <dbReference type="PROSITE" id="PS50011"/>
    </source>
</evidence>
<evidence type="ECO:0000256" key="10">
    <source>
        <dbReference type="ARBA" id="ARBA00022777"/>
    </source>
</evidence>
<dbReference type="GO" id="GO:0012505">
    <property type="term" value="C:endomembrane system"/>
    <property type="evidence" value="ECO:0007669"/>
    <property type="project" value="UniProtKB-SubCell"/>
</dbReference>
<evidence type="ECO:0000313" key="23">
    <source>
        <dbReference type="Proteomes" id="UP000187209"/>
    </source>
</evidence>
<dbReference type="Gene3D" id="2.60.120.10">
    <property type="entry name" value="Jelly Rolls"/>
    <property type="match status" value="4"/>
</dbReference>